<name>A0A397A4G2_APHAT</name>
<reference evidence="2 3" key="1">
    <citation type="submission" date="2018-08" db="EMBL/GenBank/DDBJ databases">
        <title>Aphanomyces genome sequencing and annotation.</title>
        <authorList>
            <person name="Minardi D."/>
            <person name="Oidtmann B."/>
            <person name="Van Der Giezen M."/>
            <person name="Studholme D.J."/>
        </authorList>
    </citation>
    <scope>NUCLEOTIDE SEQUENCE [LARGE SCALE GENOMIC DNA]</scope>
    <source>
        <strain evidence="2 3">Kv</strain>
    </source>
</reference>
<protein>
    <recommendedName>
        <fullName evidence="1">DDE-1 domain-containing protein</fullName>
    </recommendedName>
</protein>
<proteinExistence type="predicted"/>
<dbReference type="InterPro" id="IPR050863">
    <property type="entry name" value="CenT-Element_Derived"/>
</dbReference>
<dbReference type="GO" id="GO:0005634">
    <property type="term" value="C:nucleus"/>
    <property type="evidence" value="ECO:0007669"/>
    <property type="project" value="TreeGrafter"/>
</dbReference>
<dbReference type="VEuPathDB" id="FungiDB:H257_09828"/>
<evidence type="ECO:0000259" key="1">
    <source>
        <dbReference type="Pfam" id="PF03184"/>
    </source>
</evidence>
<dbReference type="PANTHER" id="PTHR19303">
    <property type="entry name" value="TRANSPOSON"/>
    <property type="match status" value="1"/>
</dbReference>
<dbReference type="InterPro" id="IPR036397">
    <property type="entry name" value="RNaseH_sf"/>
</dbReference>
<dbReference type="EMBL" id="QUSZ01008311">
    <property type="protein sequence ID" value="RHY00589.1"/>
    <property type="molecule type" value="Genomic_DNA"/>
</dbReference>
<dbReference type="AlphaFoldDB" id="A0A397A4G2"/>
<organism evidence="2 3">
    <name type="scientific">Aphanomyces astaci</name>
    <name type="common">Crayfish plague agent</name>
    <dbReference type="NCBI Taxonomy" id="112090"/>
    <lineage>
        <taxon>Eukaryota</taxon>
        <taxon>Sar</taxon>
        <taxon>Stramenopiles</taxon>
        <taxon>Oomycota</taxon>
        <taxon>Saprolegniomycetes</taxon>
        <taxon>Saprolegniales</taxon>
        <taxon>Verrucalvaceae</taxon>
        <taxon>Aphanomyces</taxon>
    </lineage>
</organism>
<dbReference type="Pfam" id="PF03184">
    <property type="entry name" value="DDE_1"/>
    <property type="match status" value="1"/>
</dbReference>
<gene>
    <name evidence="2" type="ORF">DYB36_008788</name>
</gene>
<comment type="caution">
    <text evidence="2">The sequence shown here is derived from an EMBL/GenBank/DDBJ whole genome shotgun (WGS) entry which is preliminary data.</text>
</comment>
<sequence length="363" mass="41656">MGIARRTIRSWQHQRFELLAYDGNKKCNKLVPGGRYEEFPDPPGLIEFINHVRDNERALTTTHMITWIKLNQRDWLLNYLSTKKPNAAYSSLLKLLQCFCKRHGFTRQRPTKNKLKQTVLAEVQEEFASHFHHEYASYSNDCVFNVDETGMYYDLPPSYIWSVRGGSSKISAGEKHSMRMTAVLTVRADGTKLPLMFVMRGTPGGRIESTEFPTFPPGHYYAVQEKARMDGRIWAQYLREVLGESIEEPSVVLLDNLECHVSDESYKIMYEELGAHLCPLPPNSTSVCQPLDVGVMAPFKRNLRNLWLLEEQIVGDDEDPFSPTACQKRMAMVKRAIAAWDMVSDDVIRRSFEKAIPELVADN</sequence>
<dbReference type="Proteomes" id="UP000265427">
    <property type="component" value="Unassembled WGS sequence"/>
</dbReference>
<dbReference type="PANTHER" id="PTHR19303:SF57">
    <property type="entry name" value="HTH CENPB-TYPE DOMAIN-CONTAINING PROTEIN"/>
    <property type="match status" value="1"/>
</dbReference>
<evidence type="ECO:0000313" key="2">
    <source>
        <dbReference type="EMBL" id="RHY00589.1"/>
    </source>
</evidence>
<dbReference type="InterPro" id="IPR004875">
    <property type="entry name" value="DDE_SF_endonuclease_dom"/>
</dbReference>
<feature type="domain" description="DDE-1" evidence="1">
    <location>
        <begin position="179"/>
        <end position="352"/>
    </location>
</feature>
<dbReference type="Gene3D" id="3.30.420.10">
    <property type="entry name" value="Ribonuclease H-like superfamily/Ribonuclease H"/>
    <property type="match status" value="1"/>
</dbReference>
<evidence type="ECO:0000313" key="3">
    <source>
        <dbReference type="Proteomes" id="UP000265427"/>
    </source>
</evidence>
<accession>A0A397A4G2</accession>
<dbReference type="GO" id="GO:0003677">
    <property type="term" value="F:DNA binding"/>
    <property type="evidence" value="ECO:0007669"/>
    <property type="project" value="TreeGrafter"/>
</dbReference>